<accession>A0A059BYI6</accession>
<sequence>MTPPSYWPCGWVLSVNRKVTGSRHGVDEDVKEEKEAYRKKILMAISYAKSPSLQARIGVAVPKIALPDQESEGIGQ</sequence>
<organism evidence="1">
    <name type="scientific">Eucalyptus grandis</name>
    <name type="common">Flooded gum</name>
    <dbReference type="NCBI Taxonomy" id="71139"/>
    <lineage>
        <taxon>Eukaryota</taxon>
        <taxon>Viridiplantae</taxon>
        <taxon>Streptophyta</taxon>
        <taxon>Embryophyta</taxon>
        <taxon>Tracheophyta</taxon>
        <taxon>Spermatophyta</taxon>
        <taxon>Magnoliopsida</taxon>
        <taxon>eudicotyledons</taxon>
        <taxon>Gunneridae</taxon>
        <taxon>Pentapetalae</taxon>
        <taxon>rosids</taxon>
        <taxon>malvids</taxon>
        <taxon>Myrtales</taxon>
        <taxon>Myrtaceae</taxon>
        <taxon>Myrtoideae</taxon>
        <taxon>Eucalypteae</taxon>
        <taxon>Eucalyptus</taxon>
    </lineage>
</organism>
<dbReference type="InParanoid" id="A0A059BYI6"/>
<dbReference type="AlphaFoldDB" id="A0A059BYI6"/>
<dbReference type="EMBL" id="KK198758">
    <property type="protein sequence ID" value="KCW70730.1"/>
    <property type="molecule type" value="Genomic_DNA"/>
</dbReference>
<dbReference type="Gramene" id="KCW70730">
    <property type="protein sequence ID" value="KCW70730"/>
    <property type="gene ID" value="EUGRSUZ_F03895"/>
</dbReference>
<reference evidence="1" key="1">
    <citation type="submission" date="2013-07" db="EMBL/GenBank/DDBJ databases">
        <title>The genome of Eucalyptus grandis.</title>
        <authorList>
            <person name="Schmutz J."/>
            <person name="Hayes R."/>
            <person name="Myburg A."/>
            <person name="Tuskan G."/>
            <person name="Grattapaglia D."/>
            <person name="Rokhsar D.S."/>
        </authorList>
    </citation>
    <scope>NUCLEOTIDE SEQUENCE</scope>
    <source>
        <tissue evidence="1">Leaf extractions</tissue>
    </source>
</reference>
<proteinExistence type="predicted"/>
<name>A0A059BYI6_EUCGR</name>
<gene>
    <name evidence="1" type="ORF">EUGRSUZ_F03895</name>
</gene>
<evidence type="ECO:0000313" key="1">
    <source>
        <dbReference type="EMBL" id="KCW70730.1"/>
    </source>
</evidence>
<protein>
    <submittedName>
        <fullName evidence="1">Uncharacterized protein</fullName>
    </submittedName>
</protein>